<evidence type="ECO:0000256" key="3">
    <source>
        <dbReference type="PROSITE-ProRule" id="PRU00023"/>
    </source>
</evidence>
<keyword evidence="1" id="KW-0677">Repeat</keyword>
<evidence type="ECO:0000256" key="1">
    <source>
        <dbReference type="ARBA" id="ARBA00022737"/>
    </source>
</evidence>
<feature type="compositionally biased region" description="Polar residues" evidence="4">
    <location>
        <begin position="297"/>
        <end position="316"/>
    </location>
</feature>
<evidence type="ECO:0000313" key="5">
    <source>
        <dbReference type="EMBL" id="KAJ2895981.1"/>
    </source>
</evidence>
<feature type="repeat" description="ANK" evidence="3">
    <location>
        <begin position="1100"/>
        <end position="1132"/>
    </location>
</feature>
<dbReference type="PROSITE" id="PS50297">
    <property type="entry name" value="ANK_REP_REGION"/>
    <property type="match status" value="2"/>
</dbReference>
<accession>A0AAD5RKF9</accession>
<dbReference type="SUPFAM" id="SSF48403">
    <property type="entry name" value="Ankyrin repeat"/>
    <property type="match status" value="3"/>
</dbReference>
<dbReference type="Proteomes" id="UP001201980">
    <property type="component" value="Unassembled WGS sequence"/>
</dbReference>
<dbReference type="Gene3D" id="1.25.40.10">
    <property type="entry name" value="Tetratricopeptide repeat domain"/>
    <property type="match status" value="1"/>
</dbReference>
<dbReference type="PANTHER" id="PTHR24198:SF165">
    <property type="entry name" value="ANKYRIN REPEAT-CONTAINING PROTEIN-RELATED"/>
    <property type="match status" value="1"/>
</dbReference>
<gene>
    <name evidence="5" type="ORF">MKZ38_005989</name>
</gene>
<organism evidence="5 6">
    <name type="scientific">Zalerion maritima</name>
    <dbReference type="NCBI Taxonomy" id="339359"/>
    <lineage>
        <taxon>Eukaryota</taxon>
        <taxon>Fungi</taxon>
        <taxon>Dikarya</taxon>
        <taxon>Ascomycota</taxon>
        <taxon>Pezizomycotina</taxon>
        <taxon>Sordariomycetes</taxon>
        <taxon>Lulworthiomycetidae</taxon>
        <taxon>Lulworthiales</taxon>
        <taxon>Lulworthiaceae</taxon>
        <taxon>Zalerion</taxon>
    </lineage>
</organism>
<evidence type="ECO:0000256" key="4">
    <source>
        <dbReference type="SAM" id="MobiDB-lite"/>
    </source>
</evidence>
<feature type="compositionally biased region" description="Basic and acidic residues" evidence="4">
    <location>
        <begin position="544"/>
        <end position="553"/>
    </location>
</feature>
<protein>
    <submittedName>
        <fullName evidence="5">Ankyrin</fullName>
    </submittedName>
</protein>
<sequence length="1414" mass="154842">MDPLSVAASTTSLLAFCVKTSISLTKWIGEVREIDHVIEGFCGEIKSMGRVLESLKISIQDRSSVAALQRTTNGVSLWNDIAQSIADTDLALNLLDQVMHRFDRSGSSSALSKMRRQFPHRDFPRRSQRSASDGRHPNASRQGGGDETLDKKISEIFSSLAHLHTCVARRKTAHPEEGDMYGHVDNLVQTAFGFASNASVAAPSDVGGDGQYWHNPQGPAGLAGTTLAASSRLQRYASERRPEVARSNNHGLGPPARMMSLVAAASVTGNPLPLEKQQDILNWIPPQQPPSPRPPSLTDSSNSASLPQMQTPDSLSSVGGVGAIDHLVTPMQDLAVTVSERRYAKGLALLEAAKYGEAVSFYKKTLARLEKIVVSDEAIRSTIHEMKLLLAQAYTGNGDYEEAERVLAELLDSIGTGDDLVALSAKHAMAKAAFDRGDMDKAEETALEAVHGRHKLLGPTSQGYRETVKLLVDIYKAQEDEYEVEVWEPELGPAQDGEVPPRSHGIRDSAVRDAKAEYHDPQPAFAAQSLVEPALMETWTKVDPPTEARHPSSREPTPFQDLAPPLPYPDTLGLDDQWRSPLVRDLEPQLLSLYKNGENNRAASLAIEFLMTNYPSRLLWLRDESQADMAKFWNLAKEDLECGLGAWRRGTYVLPYLAMAVSDPWREIDYMLMLGADISATWTVPPEPLGHLNDIKNANLLVVAAMAGNMQVAKVLVSKGIDVDTTIVDPNPEIPKTALGVACMMDKLETAIWLVEKGARVEVDGRPGSSAAFCAALAWHGTRRCLSWLLDRRLVDPRGWFEKGNNLLHVIAIDGNVESLKVLLQFEPSLDPDEPMRCQDMGPLTALMSAVLGGDVQMAKALILFGANVHTSWRKYPDLLMAAVDSHKPKMVRLLVETLPRECEQWLTTAMDARPTTTVSHLQLAVDEGASECLEEILALDSAQRFINHAWPRPNITSSSTLLNEAAYRGLKRCVEILLARGASPFARDDSIGGYTAIHMACIKGHLEIAEMLAPMVEHISPNLEIPGNNGTTPLMLAVSKGRLNCVNFLLRRGASPLVQDGQGKTAVHYSCLGGGHPSTLCALLRSLPPTTCLDIVDSQGATALMLAGWQGSVECAKALVARGADLGCRDSMGFTAAHFAAREGHKAVLVYFLSVKPLYYFDEQRWVFPSASDNVSLLGLAIEKNSREVLEVLMLHGAASNLLDSIIPAKVSRGTTFMLPLEYAAKLKKLEAVQTICSWLPRQEQGRVERHPLILASFRAALRTGKLDLVLAFLHGGMDLDFMFADGLTPLEYVRIRNFAELEQLLSVWGNLNRPKTFDEMGIKTGVNPVDNYKKSNVPRDVVAKFFVVHKLPSARAACLGTARCAKSGIAWYSVDVTAATNADSLIEIRGRAEKVLERRRTESCFLDTSRWQ</sequence>
<feature type="region of interest" description="Disordered" evidence="4">
    <location>
        <begin position="282"/>
        <end position="316"/>
    </location>
</feature>
<feature type="region of interest" description="Disordered" evidence="4">
    <location>
        <begin position="543"/>
        <end position="563"/>
    </location>
</feature>
<dbReference type="InterPro" id="IPR002110">
    <property type="entry name" value="Ankyrin_rpt"/>
</dbReference>
<dbReference type="SMART" id="SM00248">
    <property type="entry name" value="ANK"/>
    <property type="match status" value="13"/>
</dbReference>
<dbReference type="SUPFAM" id="SSF48452">
    <property type="entry name" value="TPR-like"/>
    <property type="match status" value="1"/>
</dbReference>
<evidence type="ECO:0000256" key="2">
    <source>
        <dbReference type="ARBA" id="ARBA00023043"/>
    </source>
</evidence>
<reference evidence="5" key="1">
    <citation type="submission" date="2022-07" db="EMBL/GenBank/DDBJ databases">
        <title>Draft genome sequence of Zalerion maritima ATCC 34329, a (micro)plastics degrading marine fungus.</title>
        <authorList>
            <person name="Paco A."/>
            <person name="Goncalves M.F.M."/>
            <person name="Rocha-Santos T.A.P."/>
            <person name="Alves A."/>
        </authorList>
    </citation>
    <scope>NUCLEOTIDE SEQUENCE</scope>
    <source>
        <strain evidence="5">ATCC 34329</strain>
    </source>
</reference>
<dbReference type="Pfam" id="PF12796">
    <property type="entry name" value="Ank_2"/>
    <property type="match status" value="1"/>
</dbReference>
<feature type="region of interest" description="Disordered" evidence="4">
    <location>
        <begin position="106"/>
        <end position="148"/>
    </location>
</feature>
<keyword evidence="2 3" id="KW-0040">ANK repeat</keyword>
<feature type="repeat" description="ANK" evidence="3">
    <location>
        <begin position="958"/>
        <end position="990"/>
    </location>
</feature>
<keyword evidence="6" id="KW-1185">Reference proteome</keyword>
<dbReference type="EMBL" id="JAKWBI020000362">
    <property type="protein sequence ID" value="KAJ2895981.1"/>
    <property type="molecule type" value="Genomic_DNA"/>
</dbReference>
<dbReference type="Gene3D" id="1.25.40.20">
    <property type="entry name" value="Ankyrin repeat-containing domain"/>
    <property type="match status" value="4"/>
</dbReference>
<name>A0AAD5RKF9_9PEZI</name>
<dbReference type="InterPro" id="IPR011990">
    <property type="entry name" value="TPR-like_helical_dom_sf"/>
</dbReference>
<comment type="caution">
    <text evidence="5">The sequence shown here is derived from an EMBL/GenBank/DDBJ whole genome shotgun (WGS) entry which is preliminary data.</text>
</comment>
<dbReference type="Pfam" id="PF13637">
    <property type="entry name" value="Ank_4"/>
    <property type="match status" value="2"/>
</dbReference>
<dbReference type="PROSITE" id="PS50088">
    <property type="entry name" value="ANK_REPEAT"/>
    <property type="match status" value="3"/>
</dbReference>
<proteinExistence type="predicted"/>
<feature type="compositionally biased region" description="Pro residues" evidence="4">
    <location>
        <begin position="286"/>
        <end position="295"/>
    </location>
</feature>
<evidence type="ECO:0000313" key="6">
    <source>
        <dbReference type="Proteomes" id="UP001201980"/>
    </source>
</evidence>
<dbReference type="PANTHER" id="PTHR24198">
    <property type="entry name" value="ANKYRIN REPEAT AND PROTEIN KINASE DOMAIN-CONTAINING PROTEIN"/>
    <property type="match status" value="1"/>
</dbReference>
<feature type="repeat" description="ANK" evidence="3">
    <location>
        <begin position="1030"/>
        <end position="1062"/>
    </location>
</feature>
<dbReference type="InterPro" id="IPR036770">
    <property type="entry name" value="Ankyrin_rpt-contain_sf"/>
</dbReference>